<name>A0AB72ZU65_HELPX</name>
<evidence type="ECO:0000313" key="3">
    <source>
        <dbReference type="Proteomes" id="UP000001345"/>
    </source>
</evidence>
<feature type="region of interest" description="Disordered" evidence="1">
    <location>
        <begin position="1"/>
        <end position="41"/>
    </location>
</feature>
<sequence length="41" mass="4407">LSPLVGNASPENLREMKGMKGTGKANCGVKEKQKERTCSND</sequence>
<dbReference type="EMBL" id="ANFP01000058">
    <property type="protein sequence ID" value="EKQ71990.1"/>
    <property type="molecule type" value="Genomic_DNA"/>
</dbReference>
<evidence type="ECO:0000256" key="1">
    <source>
        <dbReference type="SAM" id="MobiDB-lite"/>
    </source>
</evidence>
<comment type="caution">
    <text evidence="2">The sequence shown here is derived from an EMBL/GenBank/DDBJ whole genome shotgun (WGS) entry which is preliminary data.</text>
</comment>
<proteinExistence type="predicted"/>
<organism evidence="2 3">
    <name type="scientific">Helicobacter pylori GAM100Ai</name>
    <dbReference type="NCBI Taxonomy" id="1159019"/>
    <lineage>
        <taxon>Bacteria</taxon>
        <taxon>Pseudomonadati</taxon>
        <taxon>Campylobacterota</taxon>
        <taxon>Epsilonproteobacteria</taxon>
        <taxon>Campylobacterales</taxon>
        <taxon>Helicobacteraceae</taxon>
        <taxon>Helicobacter</taxon>
    </lineage>
</organism>
<dbReference type="Proteomes" id="UP000001345">
    <property type="component" value="Unassembled WGS sequence"/>
</dbReference>
<gene>
    <name evidence="2" type="ORF">HMPREF1391_01100</name>
</gene>
<dbReference type="AlphaFoldDB" id="A0AB72ZU65"/>
<accession>A0AB72ZU65</accession>
<evidence type="ECO:0000313" key="2">
    <source>
        <dbReference type="EMBL" id="EKQ71990.1"/>
    </source>
</evidence>
<reference evidence="3" key="1">
    <citation type="submission" date="2023-07" db="EMBL/GenBank/DDBJ databases">
        <authorList>
            <person name="Weinstock G."/>
            <person name="Sodergren E."/>
            <person name="Lobos E.A."/>
            <person name="Fulton L."/>
            <person name="Fulton R."/>
            <person name="Courtney L."/>
            <person name="Fronick C."/>
            <person name="O'Laughlin M."/>
            <person name="Godfrey J."/>
            <person name="Wilson R.M."/>
            <person name="Miner T."/>
            <person name="Farmer C."/>
            <person name="Delehaunty K."/>
            <person name="Cordes M."/>
            <person name="Minx P."/>
            <person name="Tomlinson C."/>
            <person name="Chen J."/>
            <person name="Wollam A."/>
            <person name="Pepin K.H."/>
            <person name="Bhonagiri V."/>
            <person name="Zhang X."/>
            <person name="Suruliraj S."/>
            <person name="Antonio M."/>
            <person name="Secka O."/>
            <person name="Thomas J."/>
            <person name="Warren W."/>
            <person name="Mitreva M."/>
            <person name="Mardis E.R."/>
            <person name="Wilson R.K."/>
        </authorList>
    </citation>
    <scope>NUCLEOTIDE SEQUENCE [LARGE SCALE GENOMIC DNA]</scope>
    <source>
        <strain evidence="3">GAM100Ai</strain>
    </source>
</reference>
<feature type="compositionally biased region" description="Basic and acidic residues" evidence="1">
    <location>
        <begin position="29"/>
        <end position="41"/>
    </location>
</feature>
<feature type="non-terminal residue" evidence="2">
    <location>
        <position position="1"/>
    </location>
</feature>
<protein>
    <submittedName>
        <fullName evidence="2">Uncharacterized protein</fullName>
    </submittedName>
</protein>